<name>A0ABS6Z758_9ACTN</name>
<protein>
    <submittedName>
        <fullName evidence="1">Uncharacterized protein</fullName>
    </submittedName>
</protein>
<dbReference type="RefSeq" id="WP_219667865.1">
    <property type="nucleotide sequence ID" value="NZ_WTFF01000104.1"/>
</dbReference>
<sequence>MARKTPLVAVVHDGRQGRASPQAFAARDGAAEAGARSVLVGVESLGEPQWALLRAAGGVLLGARLPDAAEHGDWLGKPAAGFTDPYADPYARLRELCSFAERLGMHWIGMDVPPWWQTDHATEASLDSVRLLGARVARLTRALLAENDPSGVVAAAGACPGLADEPPCLAPAVAARAVPALWRRG</sequence>
<dbReference type="Gene3D" id="3.40.50.360">
    <property type="match status" value="1"/>
</dbReference>
<evidence type="ECO:0000313" key="1">
    <source>
        <dbReference type="EMBL" id="MBW5483406.1"/>
    </source>
</evidence>
<evidence type="ECO:0000313" key="2">
    <source>
        <dbReference type="Proteomes" id="UP000812013"/>
    </source>
</evidence>
<dbReference type="SUPFAM" id="SSF52218">
    <property type="entry name" value="Flavoproteins"/>
    <property type="match status" value="1"/>
</dbReference>
<reference evidence="1 2" key="1">
    <citation type="submission" date="2019-12" db="EMBL/GenBank/DDBJ databases">
        <title>Genome sequence of Streptomyces bambusae.</title>
        <authorList>
            <person name="Bansal K."/>
            <person name="Choksket S."/>
            <person name="Korpole S."/>
            <person name="Patil P.B."/>
        </authorList>
    </citation>
    <scope>NUCLEOTIDE SEQUENCE [LARGE SCALE GENOMIC DNA]</scope>
    <source>
        <strain evidence="1 2">SK60</strain>
    </source>
</reference>
<dbReference type="Proteomes" id="UP000812013">
    <property type="component" value="Unassembled WGS sequence"/>
</dbReference>
<comment type="caution">
    <text evidence="1">The sequence shown here is derived from an EMBL/GenBank/DDBJ whole genome shotgun (WGS) entry which is preliminary data.</text>
</comment>
<dbReference type="InterPro" id="IPR029039">
    <property type="entry name" value="Flavoprotein-like_sf"/>
</dbReference>
<accession>A0ABS6Z758</accession>
<keyword evidence="2" id="KW-1185">Reference proteome</keyword>
<dbReference type="EMBL" id="WTFF01000104">
    <property type="protein sequence ID" value="MBW5483406.1"/>
    <property type="molecule type" value="Genomic_DNA"/>
</dbReference>
<organism evidence="1 2">
    <name type="scientific">Streptomyces bambusae</name>
    <dbReference type="NCBI Taxonomy" id="1550616"/>
    <lineage>
        <taxon>Bacteria</taxon>
        <taxon>Bacillati</taxon>
        <taxon>Actinomycetota</taxon>
        <taxon>Actinomycetes</taxon>
        <taxon>Kitasatosporales</taxon>
        <taxon>Streptomycetaceae</taxon>
        <taxon>Streptomyces</taxon>
    </lineage>
</organism>
<gene>
    <name evidence="1" type="ORF">GPJ59_16290</name>
</gene>
<proteinExistence type="predicted"/>